<dbReference type="Gene3D" id="3.30.460.40">
    <property type="match status" value="1"/>
</dbReference>
<dbReference type="SUPFAM" id="SSF81301">
    <property type="entry name" value="Nucleotidyltransferase"/>
    <property type="match status" value="1"/>
</dbReference>
<feature type="domain" description="DUF6036" evidence="1">
    <location>
        <begin position="12"/>
        <end position="142"/>
    </location>
</feature>
<reference evidence="2 3" key="1">
    <citation type="journal article" date="2018" name="Nat. Biotechnol.">
        <title>A standardized bacterial taxonomy based on genome phylogeny substantially revises the tree of life.</title>
        <authorList>
            <person name="Parks D.H."/>
            <person name="Chuvochina M."/>
            <person name="Waite D.W."/>
            <person name="Rinke C."/>
            <person name="Skarshewski A."/>
            <person name="Chaumeil P.A."/>
            <person name="Hugenholtz P."/>
        </authorList>
    </citation>
    <scope>NUCLEOTIDE SEQUENCE [LARGE SCALE GENOMIC DNA]</scope>
    <source>
        <strain evidence="2">UBA9956</strain>
    </source>
</reference>
<dbReference type="EMBL" id="DMZY01000081">
    <property type="protein sequence ID" value="HAV92066.1"/>
    <property type="molecule type" value="Genomic_DNA"/>
</dbReference>
<name>A0A350H950_UNCW3</name>
<dbReference type="InterPro" id="IPR043519">
    <property type="entry name" value="NT_sf"/>
</dbReference>
<organism evidence="2 3">
    <name type="scientific">candidate division WOR-3 bacterium</name>
    <dbReference type="NCBI Taxonomy" id="2052148"/>
    <lineage>
        <taxon>Bacteria</taxon>
        <taxon>Bacteria division WOR-3</taxon>
    </lineage>
</organism>
<dbReference type="InterPro" id="IPR045792">
    <property type="entry name" value="DUF6036"/>
</dbReference>
<dbReference type="Proteomes" id="UP000264062">
    <property type="component" value="Unassembled WGS sequence"/>
</dbReference>
<sequence length="144" mass="16445">MNKDLKEFLKSFNAQKVEYMIVGGIAVAYYGYPRYTGDIDVWVKKSRENANKIISAINNFGYAGLDLSIEELIKDNMVFQLGVEPNRIDMITDVDGLTYDEAEKNKKEVLIEDVETYMISLADLKKNKKASGRHKDLEDIENLP</sequence>
<evidence type="ECO:0000313" key="3">
    <source>
        <dbReference type="Proteomes" id="UP000264062"/>
    </source>
</evidence>
<proteinExistence type="predicted"/>
<dbReference type="Pfam" id="PF19502">
    <property type="entry name" value="DUF6036"/>
    <property type="match status" value="1"/>
</dbReference>
<evidence type="ECO:0000259" key="1">
    <source>
        <dbReference type="Pfam" id="PF19502"/>
    </source>
</evidence>
<accession>A0A350H950</accession>
<protein>
    <recommendedName>
        <fullName evidence="1">DUF6036 domain-containing protein</fullName>
    </recommendedName>
</protein>
<gene>
    <name evidence="2" type="ORF">DCW38_02670</name>
</gene>
<comment type="caution">
    <text evidence="2">The sequence shown here is derived from an EMBL/GenBank/DDBJ whole genome shotgun (WGS) entry which is preliminary data.</text>
</comment>
<dbReference type="AlphaFoldDB" id="A0A350H950"/>
<evidence type="ECO:0000313" key="2">
    <source>
        <dbReference type="EMBL" id="HAV92066.1"/>
    </source>
</evidence>